<evidence type="ECO:0000256" key="1">
    <source>
        <dbReference type="SAM" id="MobiDB-lite"/>
    </source>
</evidence>
<accession>A0A8H3F8I1</accession>
<feature type="region of interest" description="Disordered" evidence="1">
    <location>
        <begin position="51"/>
        <end position="78"/>
    </location>
</feature>
<organism evidence="2 3">
    <name type="scientific">Imshaugia aleurites</name>
    <dbReference type="NCBI Taxonomy" id="172621"/>
    <lineage>
        <taxon>Eukaryota</taxon>
        <taxon>Fungi</taxon>
        <taxon>Dikarya</taxon>
        <taxon>Ascomycota</taxon>
        <taxon>Pezizomycotina</taxon>
        <taxon>Lecanoromycetes</taxon>
        <taxon>OSLEUM clade</taxon>
        <taxon>Lecanoromycetidae</taxon>
        <taxon>Lecanorales</taxon>
        <taxon>Lecanorineae</taxon>
        <taxon>Parmeliaceae</taxon>
        <taxon>Imshaugia</taxon>
    </lineage>
</organism>
<evidence type="ECO:0000313" key="2">
    <source>
        <dbReference type="EMBL" id="CAF9921371.1"/>
    </source>
</evidence>
<feature type="region of interest" description="Disordered" evidence="1">
    <location>
        <begin position="319"/>
        <end position="360"/>
    </location>
</feature>
<dbReference type="AlphaFoldDB" id="A0A8H3F8I1"/>
<reference evidence="2" key="1">
    <citation type="submission" date="2021-03" db="EMBL/GenBank/DDBJ databases">
        <authorList>
            <person name="Tagirdzhanova G."/>
        </authorList>
    </citation>
    <scope>NUCLEOTIDE SEQUENCE</scope>
</reference>
<comment type="caution">
    <text evidence="2">The sequence shown here is derived from an EMBL/GenBank/DDBJ whole genome shotgun (WGS) entry which is preliminary data.</text>
</comment>
<proteinExistence type="predicted"/>
<name>A0A8H3F8I1_9LECA</name>
<protein>
    <submittedName>
        <fullName evidence="2">Uncharacterized protein</fullName>
    </submittedName>
</protein>
<feature type="compositionally biased region" description="Polar residues" evidence="1">
    <location>
        <begin position="61"/>
        <end position="76"/>
    </location>
</feature>
<dbReference type="Proteomes" id="UP000664534">
    <property type="component" value="Unassembled WGS sequence"/>
</dbReference>
<sequence length="360" mass="40141">MEPHANKYPTFGDLTNVSVDKLQELNTILAAILASPVARHTYAQVIDGKATRTPYSEDESSQSGTGKINSVSGNSKPTDRAIEEYEKIRKAFAPQDLLIDLKLAQEYQNTPSGSRENLLRLLQIAAASVNALARRTYQDFHPDVDFRPSERPEGHNRQNCQFNGTDELYAHFCHSSYREFERYPFGLLDVLGFWAETELFGGVLLFEREESGSNVINAFLQPQKVSRAFQLSEGQLQCFAGLKEKGHSAETVLPFTKEADAREEPTVVRAGEAPLRIYKNEYDKPKVSYWPVNSSCVIKDGDPRITDLEQMMESIDENELDKIPPTFAGSLSSLGDPFLTADEASSSSKDDPSSADKDDQ</sequence>
<evidence type="ECO:0000313" key="3">
    <source>
        <dbReference type="Proteomes" id="UP000664534"/>
    </source>
</evidence>
<feature type="compositionally biased region" description="Basic and acidic residues" evidence="1">
    <location>
        <begin position="348"/>
        <end position="360"/>
    </location>
</feature>
<gene>
    <name evidence="2" type="ORF">IMSHALPRED_005165</name>
</gene>
<dbReference type="OrthoDB" id="5346581at2759"/>
<keyword evidence="3" id="KW-1185">Reference proteome</keyword>
<dbReference type="EMBL" id="CAJPDT010000027">
    <property type="protein sequence ID" value="CAF9921371.1"/>
    <property type="molecule type" value="Genomic_DNA"/>
</dbReference>